<dbReference type="Proteomes" id="UP000508034">
    <property type="component" value="Unassembled WGS sequence"/>
</dbReference>
<comment type="caution">
    <text evidence="1">The sequence shown here is derived from an EMBL/GenBank/DDBJ whole genome shotgun (WGS) entry which is preliminary data.</text>
</comment>
<sequence length="152" mass="17865">MSKQRSKISTFIIKKSVRSSSPKDYRLFFFIMSLQNFFRLVCFSRQAEGQKAMQWFSTWTSKYTSRTAKIIRFGLVLIRYDVTFQTVGSRPHTTSQHSKQKAMEDQRARSKQRELASYGYVITYPKNDVFDLVGDSYNLFGKRLSLCSIYSR</sequence>
<dbReference type="AlphaFoldDB" id="A0AAX3HYR9"/>
<evidence type="ECO:0000313" key="2">
    <source>
        <dbReference type="Proteomes" id="UP000508034"/>
    </source>
</evidence>
<proteinExistence type="predicted"/>
<accession>A0AAX3HYR9</accession>
<protein>
    <submittedName>
        <fullName evidence="1">Uncharacterized protein</fullName>
    </submittedName>
</protein>
<evidence type="ECO:0000313" key="1">
    <source>
        <dbReference type="EMBL" id="VIJ08178.1"/>
    </source>
</evidence>
<organism evidence="1 2">
    <name type="scientific">Bacillus thuringiensis subsp. israelensis</name>
    <dbReference type="NCBI Taxonomy" id="1430"/>
    <lineage>
        <taxon>Bacteria</taxon>
        <taxon>Bacillati</taxon>
        <taxon>Bacillota</taxon>
        <taxon>Bacilli</taxon>
        <taxon>Bacillales</taxon>
        <taxon>Bacillaceae</taxon>
        <taxon>Bacillus</taxon>
        <taxon>Bacillus cereus group</taxon>
    </lineage>
</organism>
<gene>
    <name evidence="1" type="ORF">BTAR23_AR23_06227</name>
</gene>
<dbReference type="EMBL" id="CAAKHA010000033">
    <property type="protein sequence ID" value="VIJ08178.1"/>
    <property type="molecule type" value="Genomic_DNA"/>
</dbReference>
<name>A0AAX3HYR9_BACTI</name>
<reference evidence="1 2" key="1">
    <citation type="submission" date="2019-04" db="EMBL/GenBank/DDBJ databases">
        <authorList>
            <person name="Patino-Navarrete R."/>
            <person name="Patino Navarrete R."/>
        </authorList>
    </citation>
    <scope>NUCLEOTIDE SEQUENCE [LARGE SCALE GENOMIC DNA]</scope>
    <source>
        <strain evidence="1">Bacillus thuringiensis strain AR23</strain>
    </source>
</reference>